<evidence type="ECO:0000256" key="6">
    <source>
        <dbReference type="SAM" id="Phobius"/>
    </source>
</evidence>
<evidence type="ECO:0000256" key="3">
    <source>
        <dbReference type="ARBA" id="ARBA00022989"/>
    </source>
</evidence>
<keyword evidence="8" id="KW-1185">Reference proteome</keyword>
<feature type="transmembrane region" description="Helical" evidence="6">
    <location>
        <begin position="89"/>
        <end position="111"/>
    </location>
</feature>
<keyword evidence="4 6" id="KW-0472">Membrane</keyword>
<dbReference type="InterPro" id="IPR007593">
    <property type="entry name" value="CD225/Dispanin_fam"/>
</dbReference>
<dbReference type="AlphaFoldDB" id="A0A517XVH9"/>
<evidence type="ECO:0000256" key="2">
    <source>
        <dbReference type="ARBA" id="ARBA00022692"/>
    </source>
</evidence>
<gene>
    <name evidence="7" type="ORF">ETAA1_34900</name>
</gene>
<feature type="compositionally biased region" description="Basic and acidic residues" evidence="5">
    <location>
        <begin position="16"/>
        <end position="26"/>
    </location>
</feature>
<dbReference type="Pfam" id="PF04505">
    <property type="entry name" value="CD225"/>
    <property type="match status" value="1"/>
</dbReference>
<reference evidence="7 8" key="1">
    <citation type="submission" date="2019-02" db="EMBL/GenBank/DDBJ databases">
        <title>Deep-cultivation of Planctomycetes and their phenomic and genomic characterization uncovers novel biology.</title>
        <authorList>
            <person name="Wiegand S."/>
            <person name="Jogler M."/>
            <person name="Boedeker C."/>
            <person name="Pinto D."/>
            <person name="Vollmers J."/>
            <person name="Rivas-Marin E."/>
            <person name="Kohn T."/>
            <person name="Peeters S.H."/>
            <person name="Heuer A."/>
            <person name="Rast P."/>
            <person name="Oberbeckmann S."/>
            <person name="Bunk B."/>
            <person name="Jeske O."/>
            <person name="Meyerdierks A."/>
            <person name="Storesund J.E."/>
            <person name="Kallscheuer N."/>
            <person name="Luecker S."/>
            <person name="Lage O.M."/>
            <person name="Pohl T."/>
            <person name="Merkel B.J."/>
            <person name="Hornburger P."/>
            <person name="Mueller R.-W."/>
            <person name="Bruemmer F."/>
            <person name="Labrenz M."/>
            <person name="Spormann A.M."/>
            <person name="Op den Camp H."/>
            <person name="Overmann J."/>
            <person name="Amann R."/>
            <person name="Jetten M.S.M."/>
            <person name="Mascher T."/>
            <person name="Medema M.H."/>
            <person name="Devos D.P."/>
            <person name="Kaster A.-K."/>
            <person name="Ovreas L."/>
            <person name="Rohde M."/>
            <person name="Galperin M.Y."/>
            <person name="Jogler C."/>
        </authorList>
    </citation>
    <scope>NUCLEOTIDE SEQUENCE [LARGE SCALE GENOMIC DNA]</scope>
    <source>
        <strain evidence="7 8">ETA_A1</strain>
    </source>
</reference>
<dbReference type="PANTHER" id="PTHR14948">
    <property type="entry name" value="NG5"/>
    <property type="match status" value="1"/>
</dbReference>
<protein>
    <submittedName>
        <fullName evidence="7">Interferon-induced transmembrane protein</fullName>
    </submittedName>
</protein>
<accession>A0A517XVH9</accession>
<proteinExistence type="predicted"/>
<name>A0A517XVH9_9BACT</name>
<keyword evidence="2 6" id="KW-0812">Transmembrane</keyword>
<dbReference type="OrthoDB" id="9815705at2"/>
<evidence type="ECO:0000256" key="5">
    <source>
        <dbReference type="SAM" id="MobiDB-lite"/>
    </source>
</evidence>
<keyword evidence="3 6" id="KW-1133">Transmembrane helix</keyword>
<comment type="subcellular location">
    <subcellularLocation>
        <location evidence="1">Membrane</location>
    </subcellularLocation>
</comment>
<dbReference type="InterPro" id="IPR051423">
    <property type="entry name" value="CD225/Dispanin"/>
</dbReference>
<sequence>MARSRDDDYEDDDYDDRPPARRRRDDDDYDDAPRGTPPPNYMVQSILVTLCCCLIGGIIAIVNASQVNSKWAAGDYAGAKKASEQAKMWCMISVGVGLVVNLISVAVQVMAMQAGGGR</sequence>
<dbReference type="RefSeq" id="WP_145240542.1">
    <property type="nucleotide sequence ID" value="NZ_CP036273.1"/>
</dbReference>
<dbReference type="PANTHER" id="PTHR14948:SF25">
    <property type="entry name" value="DUF4190 DOMAIN-CONTAINING PROTEIN"/>
    <property type="match status" value="1"/>
</dbReference>
<feature type="region of interest" description="Disordered" evidence="5">
    <location>
        <begin position="1"/>
        <end position="41"/>
    </location>
</feature>
<evidence type="ECO:0000256" key="1">
    <source>
        <dbReference type="ARBA" id="ARBA00004370"/>
    </source>
</evidence>
<dbReference type="Proteomes" id="UP000319576">
    <property type="component" value="Chromosome"/>
</dbReference>
<evidence type="ECO:0000313" key="7">
    <source>
        <dbReference type="EMBL" id="QDU21523.1"/>
    </source>
</evidence>
<feature type="transmembrane region" description="Helical" evidence="6">
    <location>
        <begin position="41"/>
        <end position="62"/>
    </location>
</feature>
<evidence type="ECO:0000313" key="8">
    <source>
        <dbReference type="Proteomes" id="UP000319576"/>
    </source>
</evidence>
<evidence type="ECO:0000256" key="4">
    <source>
        <dbReference type="ARBA" id="ARBA00023136"/>
    </source>
</evidence>
<dbReference type="GO" id="GO:0016020">
    <property type="term" value="C:membrane"/>
    <property type="evidence" value="ECO:0007669"/>
    <property type="project" value="UniProtKB-SubCell"/>
</dbReference>
<dbReference type="KEGG" id="uli:ETAA1_34900"/>
<dbReference type="EMBL" id="CP036273">
    <property type="protein sequence ID" value="QDU21523.1"/>
    <property type="molecule type" value="Genomic_DNA"/>
</dbReference>
<organism evidence="7 8">
    <name type="scientific">Urbifossiella limnaea</name>
    <dbReference type="NCBI Taxonomy" id="2528023"/>
    <lineage>
        <taxon>Bacteria</taxon>
        <taxon>Pseudomonadati</taxon>
        <taxon>Planctomycetota</taxon>
        <taxon>Planctomycetia</taxon>
        <taxon>Gemmatales</taxon>
        <taxon>Gemmataceae</taxon>
        <taxon>Urbifossiella</taxon>
    </lineage>
</organism>